<protein>
    <submittedName>
        <fullName evidence="7">3'-5' exonuclease</fullName>
    </submittedName>
</protein>
<dbReference type="SUPFAM" id="SSF53098">
    <property type="entry name" value="Ribonuclease H-like"/>
    <property type="match status" value="1"/>
</dbReference>
<keyword evidence="1" id="KW-0540">Nuclease</keyword>
<dbReference type="RefSeq" id="WP_147166656.1">
    <property type="nucleotide sequence ID" value="NZ_VOOR01000010.1"/>
</dbReference>
<feature type="domain" description="Exonuclease" evidence="6">
    <location>
        <begin position="41"/>
        <end position="209"/>
    </location>
</feature>
<dbReference type="CDD" id="cd06127">
    <property type="entry name" value="DEDDh"/>
    <property type="match status" value="1"/>
</dbReference>
<name>A0A5C6RS72_9BACT</name>
<dbReference type="EMBL" id="VOOR01000010">
    <property type="protein sequence ID" value="TXB64889.1"/>
    <property type="molecule type" value="Genomic_DNA"/>
</dbReference>
<comment type="function">
    <text evidence="4">DNA polymerase III is a complex, multichain enzyme responsible for most of the replicative synthesis in bacteria. The epsilon subunit contain the editing function and is a proofreading 3'-5' exonuclease.</text>
</comment>
<dbReference type="OrthoDB" id="9803913at2"/>
<dbReference type="Gene3D" id="3.30.420.10">
    <property type="entry name" value="Ribonuclease H-like superfamily/Ribonuclease H"/>
    <property type="match status" value="1"/>
</dbReference>
<proteinExistence type="predicted"/>
<dbReference type="Proteomes" id="UP000321580">
    <property type="component" value="Unassembled WGS sequence"/>
</dbReference>
<evidence type="ECO:0000259" key="6">
    <source>
        <dbReference type="SMART" id="SM00479"/>
    </source>
</evidence>
<evidence type="ECO:0000313" key="8">
    <source>
        <dbReference type="Proteomes" id="UP000321580"/>
    </source>
</evidence>
<dbReference type="InterPro" id="IPR013520">
    <property type="entry name" value="Ribonucl_H"/>
</dbReference>
<gene>
    <name evidence="7" type="ORF">FRY97_06590</name>
</gene>
<dbReference type="GO" id="GO:0005829">
    <property type="term" value="C:cytosol"/>
    <property type="evidence" value="ECO:0007669"/>
    <property type="project" value="TreeGrafter"/>
</dbReference>
<evidence type="ECO:0000256" key="5">
    <source>
        <dbReference type="ARBA" id="ARBA00026073"/>
    </source>
</evidence>
<dbReference type="GO" id="GO:0008408">
    <property type="term" value="F:3'-5' exonuclease activity"/>
    <property type="evidence" value="ECO:0007669"/>
    <property type="project" value="TreeGrafter"/>
</dbReference>
<reference evidence="7 8" key="1">
    <citation type="submission" date="2019-08" db="EMBL/GenBank/DDBJ databases">
        <title>Genome of Phaeodactylibacter luteus.</title>
        <authorList>
            <person name="Bowman J.P."/>
        </authorList>
    </citation>
    <scope>NUCLEOTIDE SEQUENCE [LARGE SCALE GENOMIC DNA]</scope>
    <source>
        <strain evidence="7 8">KCTC 42180</strain>
    </source>
</reference>
<dbReference type="GO" id="GO:0006259">
    <property type="term" value="P:DNA metabolic process"/>
    <property type="evidence" value="ECO:0007669"/>
    <property type="project" value="UniProtKB-ARBA"/>
</dbReference>
<dbReference type="PANTHER" id="PTHR30231">
    <property type="entry name" value="DNA POLYMERASE III SUBUNIT EPSILON"/>
    <property type="match status" value="1"/>
</dbReference>
<dbReference type="InterPro" id="IPR036397">
    <property type="entry name" value="RNaseH_sf"/>
</dbReference>
<evidence type="ECO:0000256" key="2">
    <source>
        <dbReference type="ARBA" id="ARBA00022801"/>
    </source>
</evidence>
<keyword evidence="2" id="KW-0378">Hydrolase</keyword>
<accession>A0A5C6RS72</accession>
<dbReference type="SMART" id="SM00479">
    <property type="entry name" value="EXOIII"/>
    <property type="match status" value="1"/>
</dbReference>
<sequence length="225" mass="25114">MWDWLNKWRAPVPEGPPFWEAYLRSLTARPAAKRQPLSEVEFVVFDTETTGLDPQKDQILSIGAVRACQWQIEVSDRFEYALQQEYTPVPGTVAVHGILPGRKIGNLPEEAALQEFLAYCEGRVLVAHHAAFDLAMLEAGLKKMGGGKLQNHVLDTGVLAQRVSPGHKPYGLDELLKVYGITPSDRHTAAGDAYMTALLLFKLLFRLEQRGVKTLGDLLKKPRKL</sequence>
<evidence type="ECO:0000313" key="7">
    <source>
        <dbReference type="EMBL" id="TXB64889.1"/>
    </source>
</evidence>
<keyword evidence="8" id="KW-1185">Reference proteome</keyword>
<evidence type="ECO:0000256" key="4">
    <source>
        <dbReference type="ARBA" id="ARBA00025483"/>
    </source>
</evidence>
<dbReference type="PANTHER" id="PTHR30231:SF4">
    <property type="entry name" value="PROTEIN NEN2"/>
    <property type="match status" value="1"/>
</dbReference>
<dbReference type="GO" id="GO:0003676">
    <property type="term" value="F:nucleic acid binding"/>
    <property type="evidence" value="ECO:0007669"/>
    <property type="project" value="InterPro"/>
</dbReference>
<comment type="subunit">
    <text evidence="5">DNA polymerase III contains a core (composed of alpha, epsilon and theta chains) that associates with a tau subunit. This core dimerizes to form the POLIII' complex. PolIII' associates with the gamma complex (composed of gamma, delta, delta', psi and chi chains) and with the beta chain to form the complete DNA polymerase III complex.</text>
</comment>
<dbReference type="FunFam" id="3.30.420.10:FF:000045">
    <property type="entry name" value="3'-5' exonuclease DinG"/>
    <property type="match status" value="1"/>
</dbReference>
<dbReference type="Pfam" id="PF00929">
    <property type="entry name" value="RNase_T"/>
    <property type="match status" value="1"/>
</dbReference>
<dbReference type="AlphaFoldDB" id="A0A5C6RS72"/>
<keyword evidence="3 7" id="KW-0269">Exonuclease</keyword>
<organism evidence="7 8">
    <name type="scientific">Phaeodactylibacter luteus</name>
    <dbReference type="NCBI Taxonomy" id="1564516"/>
    <lineage>
        <taxon>Bacteria</taxon>
        <taxon>Pseudomonadati</taxon>
        <taxon>Bacteroidota</taxon>
        <taxon>Saprospiria</taxon>
        <taxon>Saprospirales</taxon>
        <taxon>Haliscomenobacteraceae</taxon>
        <taxon>Phaeodactylibacter</taxon>
    </lineage>
</organism>
<evidence type="ECO:0000256" key="3">
    <source>
        <dbReference type="ARBA" id="ARBA00022839"/>
    </source>
</evidence>
<dbReference type="InterPro" id="IPR012337">
    <property type="entry name" value="RNaseH-like_sf"/>
</dbReference>
<evidence type="ECO:0000256" key="1">
    <source>
        <dbReference type="ARBA" id="ARBA00022722"/>
    </source>
</evidence>
<comment type="caution">
    <text evidence="7">The sequence shown here is derived from an EMBL/GenBank/DDBJ whole genome shotgun (WGS) entry which is preliminary data.</text>
</comment>